<evidence type="ECO:0000259" key="5">
    <source>
        <dbReference type="PROSITE" id="PS01124"/>
    </source>
</evidence>
<evidence type="ECO:0000313" key="7">
    <source>
        <dbReference type="Proteomes" id="UP000318538"/>
    </source>
</evidence>
<dbReference type="SUPFAM" id="SSF46689">
    <property type="entry name" value="Homeodomain-like"/>
    <property type="match status" value="2"/>
</dbReference>
<dbReference type="Proteomes" id="UP000318538">
    <property type="component" value="Chromosome"/>
</dbReference>
<evidence type="ECO:0000256" key="2">
    <source>
        <dbReference type="ARBA" id="ARBA00023125"/>
    </source>
</evidence>
<dbReference type="Gene3D" id="1.10.10.60">
    <property type="entry name" value="Homeodomain-like"/>
    <property type="match status" value="1"/>
</dbReference>
<dbReference type="RefSeq" id="WP_145172081.1">
    <property type="nucleotide sequence ID" value="NZ_CP036525.1"/>
</dbReference>
<evidence type="ECO:0000313" key="6">
    <source>
        <dbReference type="EMBL" id="QDT05780.1"/>
    </source>
</evidence>
<dbReference type="Pfam" id="PF08448">
    <property type="entry name" value="PAS_4"/>
    <property type="match status" value="1"/>
</dbReference>
<keyword evidence="3" id="KW-0804">Transcription</keyword>
<feature type="domain" description="HTH araC/xylS-type" evidence="5">
    <location>
        <begin position="154"/>
        <end position="252"/>
    </location>
</feature>
<feature type="compositionally biased region" description="Polar residues" evidence="4">
    <location>
        <begin position="263"/>
        <end position="272"/>
    </location>
</feature>
<dbReference type="InterPro" id="IPR035965">
    <property type="entry name" value="PAS-like_dom_sf"/>
</dbReference>
<dbReference type="AlphaFoldDB" id="A0A517NF73"/>
<proteinExistence type="predicted"/>
<name>A0A517NF73_9BACT</name>
<protein>
    <submittedName>
        <fullName evidence="6">Melibiose operon regulatory protein</fullName>
    </submittedName>
</protein>
<dbReference type="InterPro" id="IPR013656">
    <property type="entry name" value="PAS_4"/>
</dbReference>
<dbReference type="Pfam" id="PF12833">
    <property type="entry name" value="HTH_18"/>
    <property type="match status" value="1"/>
</dbReference>
<dbReference type="EMBL" id="CP036525">
    <property type="protein sequence ID" value="QDT05780.1"/>
    <property type="molecule type" value="Genomic_DNA"/>
</dbReference>
<dbReference type="GO" id="GO:0043565">
    <property type="term" value="F:sequence-specific DNA binding"/>
    <property type="evidence" value="ECO:0007669"/>
    <property type="project" value="InterPro"/>
</dbReference>
<reference evidence="6 7" key="1">
    <citation type="submission" date="2019-02" db="EMBL/GenBank/DDBJ databases">
        <title>Deep-cultivation of Planctomycetes and their phenomic and genomic characterization uncovers novel biology.</title>
        <authorList>
            <person name="Wiegand S."/>
            <person name="Jogler M."/>
            <person name="Boedeker C."/>
            <person name="Pinto D."/>
            <person name="Vollmers J."/>
            <person name="Rivas-Marin E."/>
            <person name="Kohn T."/>
            <person name="Peeters S.H."/>
            <person name="Heuer A."/>
            <person name="Rast P."/>
            <person name="Oberbeckmann S."/>
            <person name="Bunk B."/>
            <person name="Jeske O."/>
            <person name="Meyerdierks A."/>
            <person name="Storesund J.E."/>
            <person name="Kallscheuer N."/>
            <person name="Luecker S."/>
            <person name="Lage O.M."/>
            <person name="Pohl T."/>
            <person name="Merkel B.J."/>
            <person name="Hornburger P."/>
            <person name="Mueller R.-W."/>
            <person name="Bruemmer F."/>
            <person name="Labrenz M."/>
            <person name="Spormann A.M."/>
            <person name="Op den Camp H."/>
            <person name="Overmann J."/>
            <person name="Amann R."/>
            <person name="Jetten M.S.M."/>
            <person name="Mascher T."/>
            <person name="Medema M.H."/>
            <person name="Devos D.P."/>
            <person name="Kaster A.-K."/>
            <person name="Ovreas L."/>
            <person name="Rohde M."/>
            <person name="Galperin M.Y."/>
            <person name="Jogler C."/>
        </authorList>
    </citation>
    <scope>NUCLEOTIDE SEQUENCE [LARGE SCALE GENOMIC DNA]</scope>
    <source>
        <strain evidence="6 7">K22_7</strain>
    </source>
</reference>
<dbReference type="Gene3D" id="3.30.450.20">
    <property type="entry name" value="PAS domain"/>
    <property type="match status" value="1"/>
</dbReference>
<accession>A0A517NF73</accession>
<dbReference type="InterPro" id="IPR050204">
    <property type="entry name" value="AraC_XylS_family_regulators"/>
</dbReference>
<dbReference type="PROSITE" id="PS01124">
    <property type="entry name" value="HTH_ARAC_FAMILY_2"/>
    <property type="match status" value="1"/>
</dbReference>
<feature type="region of interest" description="Disordered" evidence="4">
    <location>
        <begin position="251"/>
        <end position="272"/>
    </location>
</feature>
<evidence type="ECO:0000256" key="3">
    <source>
        <dbReference type="ARBA" id="ARBA00023163"/>
    </source>
</evidence>
<evidence type="ECO:0000256" key="1">
    <source>
        <dbReference type="ARBA" id="ARBA00023015"/>
    </source>
</evidence>
<gene>
    <name evidence="6" type="primary">melR_2</name>
    <name evidence="6" type="ORF">K227x_41850</name>
</gene>
<keyword evidence="1" id="KW-0805">Transcription regulation</keyword>
<evidence type="ECO:0000256" key="4">
    <source>
        <dbReference type="SAM" id="MobiDB-lite"/>
    </source>
</evidence>
<dbReference type="SMART" id="SM00342">
    <property type="entry name" value="HTH_ARAC"/>
    <property type="match status" value="1"/>
</dbReference>
<dbReference type="GO" id="GO:0003700">
    <property type="term" value="F:DNA-binding transcription factor activity"/>
    <property type="evidence" value="ECO:0007669"/>
    <property type="project" value="InterPro"/>
</dbReference>
<dbReference type="SUPFAM" id="SSF55785">
    <property type="entry name" value="PYP-like sensor domain (PAS domain)"/>
    <property type="match status" value="1"/>
</dbReference>
<dbReference type="KEGG" id="rlc:K227x_41850"/>
<keyword evidence="7" id="KW-1185">Reference proteome</keyword>
<dbReference type="InterPro" id="IPR018060">
    <property type="entry name" value="HTH_AraC"/>
</dbReference>
<keyword evidence="2" id="KW-0238">DNA-binding</keyword>
<sequence length="272" mass="30177">MADLISTSASTTSILDPFFDSLDDVASILRLFDFVPDVYVYIKNRDGQFVAGNKPWLRMRGANSIADVVGKTDRELHPLFWARQYQEEDRRVMDSGCELPEQIWLVPSENGKLKTFISTKIPLRSGGGDVIGIAGVMHSAAKTSAPIDMQDPIAQATELIAKRFRGSLTVAEIASAVGLSVSQLNRRFRTNFQVPPSEYLQRVRVHHAGCMLSDTDAPISEVALDTGFFDQAHLTRTFRRWLGMTPTEFRRSFRHQGGHGNLPPNSIAPTTG</sequence>
<dbReference type="PANTHER" id="PTHR46796">
    <property type="entry name" value="HTH-TYPE TRANSCRIPTIONAL ACTIVATOR RHAS-RELATED"/>
    <property type="match status" value="1"/>
</dbReference>
<dbReference type="InterPro" id="IPR009057">
    <property type="entry name" value="Homeodomain-like_sf"/>
</dbReference>
<organism evidence="6 7">
    <name type="scientific">Rubripirellula lacrimiformis</name>
    <dbReference type="NCBI Taxonomy" id="1930273"/>
    <lineage>
        <taxon>Bacteria</taxon>
        <taxon>Pseudomonadati</taxon>
        <taxon>Planctomycetota</taxon>
        <taxon>Planctomycetia</taxon>
        <taxon>Pirellulales</taxon>
        <taxon>Pirellulaceae</taxon>
        <taxon>Rubripirellula</taxon>
    </lineage>
</organism>
<dbReference type="OrthoDB" id="9806208at2"/>